<feature type="region of interest" description="Disordered" evidence="5">
    <location>
        <begin position="1"/>
        <end position="27"/>
    </location>
</feature>
<dbReference type="InterPro" id="IPR023772">
    <property type="entry name" value="DNA-bd_HTH_TetR-type_CS"/>
</dbReference>
<feature type="compositionally biased region" description="Low complexity" evidence="5">
    <location>
        <begin position="15"/>
        <end position="27"/>
    </location>
</feature>
<accession>A0A543BL55</accession>
<dbReference type="EMBL" id="VFOX01000001">
    <property type="protein sequence ID" value="TQL85544.1"/>
    <property type="molecule type" value="Genomic_DNA"/>
</dbReference>
<evidence type="ECO:0000256" key="5">
    <source>
        <dbReference type="SAM" id="MobiDB-lite"/>
    </source>
</evidence>
<dbReference type="AlphaFoldDB" id="A0A543BL55"/>
<reference evidence="7 8" key="1">
    <citation type="submission" date="2019-06" db="EMBL/GenBank/DDBJ databases">
        <title>Sequencing the genomes of 1000 actinobacteria strains.</title>
        <authorList>
            <person name="Klenk H.-P."/>
        </authorList>
    </citation>
    <scope>NUCLEOTIDE SEQUENCE [LARGE SCALE GENOMIC DNA]</scope>
    <source>
        <strain evidence="7 8">DSM 20169</strain>
    </source>
</reference>
<feature type="domain" description="HTH tetR-type" evidence="6">
    <location>
        <begin position="26"/>
        <end position="86"/>
    </location>
</feature>
<evidence type="ECO:0000256" key="1">
    <source>
        <dbReference type="ARBA" id="ARBA00023015"/>
    </source>
</evidence>
<dbReference type="PANTHER" id="PTHR30055">
    <property type="entry name" value="HTH-TYPE TRANSCRIPTIONAL REGULATOR RUTR"/>
    <property type="match status" value="1"/>
</dbReference>
<protein>
    <submittedName>
        <fullName evidence="7">TetR family transcriptional regulator</fullName>
    </submittedName>
</protein>
<feature type="DNA-binding region" description="H-T-H motif" evidence="4">
    <location>
        <begin position="49"/>
        <end position="68"/>
    </location>
</feature>
<keyword evidence="1" id="KW-0805">Transcription regulation</keyword>
<dbReference type="InterPro" id="IPR036271">
    <property type="entry name" value="Tet_transcr_reg_TetR-rel_C_sf"/>
</dbReference>
<evidence type="ECO:0000313" key="8">
    <source>
        <dbReference type="Proteomes" id="UP000317209"/>
    </source>
</evidence>
<dbReference type="SUPFAM" id="SSF48498">
    <property type="entry name" value="Tetracyclin repressor-like, C-terminal domain"/>
    <property type="match status" value="1"/>
</dbReference>
<dbReference type="SUPFAM" id="SSF46689">
    <property type="entry name" value="Homeodomain-like"/>
    <property type="match status" value="1"/>
</dbReference>
<keyword evidence="3" id="KW-0804">Transcription</keyword>
<evidence type="ECO:0000259" key="6">
    <source>
        <dbReference type="PROSITE" id="PS50977"/>
    </source>
</evidence>
<keyword evidence="8" id="KW-1185">Reference proteome</keyword>
<organism evidence="7 8">
    <name type="scientific">Microbacterium saperdae</name>
    <dbReference type="NCBI Taxonomy" id="69368"/>
    <lineage>
        <taxon>Bacteria</taxon>
        <taxon>Bacillati</taxon>
        <taxon>Actinomycetota</taxon>
        <taxon>Actinomycetes</taxon>
        <taxon>Micrococcales</taxon>
        <taxon>Microbacteriaceae</taxon>
        <taxon>Microbacterium</taxon>
    </lineage>
</organism>
<dbReference type="InterPro" id="IPR001647">
    <property type="entry name" value="HTH_TetR"/>
</dbReference>
<sequence>MNTPDEPAGAERLPATQRAGRARNATATRQRLLDAARSRFARDGYGATTVRDIATDAGVNVALINRYFSSKEGLFEACITDAGKHLSRHRREDMTARGDVTVAGIADTILQRLGELPSAADSVQILLLLQRSGDERADELRRKILRSFAERMAAASGWAAGETDTDAALLRAQVALAAVLGVVHLRSTTGLQPLAAATDTDLEGPVRDLLTALLTPTELPRVWASD</sequence>
<gene>
    <name evidence="7" type="ORF">FB560_1162</name>
</gene>
<evidence type="ECO:0000256" key="3">
    <source>
        <dbReference type="ARBA" id="ARBA00023163"/>
    </source>
</evidence>
<dbReference type="PROSITE" id="PS50977">
    <property type="entry name" value="HTH_TETR_2"/>
    <property type="match status" value="1"/>
</dbReference>
<keyword evidence="2 4" id="KW-0238">DNA-binding</keyword>
<dbReference type="InterPro" id="IPR050109">
    <property type="entry name" value="HTH-type_TetR-like_transc_reg"/>
</dbReference>
<comment type="caution">
    <text evidence="7">The sequence shown here is derived from an EMBL/GenBank/DDBJ whole genome shotgun (WGS) entry which is preliminary data.</text>
</comment>
<dbReference type="RefSeq" id="WP_141871483.1">
    <property type="nucleotide sequence ID" value="NZ_VFOX01000001.1"/>
</dbReference>
<dbReference type="PROSITE" id="PS01081">
    <property type="entry name" value="HTH_TETR_1"/>
    <property type="match status" value="1"/>
</dbReference>
<dbReference type="Gene3D" id="1.10.357.10">
    <property type="entry name" value="Tetracycline Repressor, domain 2"/>
    <property type="match status" value="1"/>
</dbReference>
<evidence type="ECO:0000256" key="2">
    <source>
        <dbReference type="ARBA" id="ARBA00023125"/>
    </source>
</evidence>
<dbReference type="Pfam" id="PF00440">
    <property type="entry name" value="TetR_N"/>
    <property type="match status" value="1"/>
</dbReference>
<evidence type="ECO:0000256" key="4">
    <source>
        <dbReference type="PROSITE-ProRule" id="PRU00335"/>
    </source>
</evidence>
<dbReference type="GO" id="GO:0003700">
    <property type="term" value="F:DNA-binding transcription factor activity"/>
    <property type="evidence" value="ECO:0007669"/>
    <property type="project" value="TreeGrafter"/>
</dbReference>
<dbReference type="InterPro" id="IPR009057">
    <property type="entry name" value="Homeodomain-like_sf"/>
</dbReference>
<evidence type="ECO:0000313" key="7">
    <source>
        <dbReference type="EMBL" id="TQL85544.1"/>
    </source>
</evidence>
<name>A0A543BL55_9MICO</name>
<dbReference type="PANTHER" id="PTHR30055:SF234">
    <property type="entry name" value="HTH-TYPE TRANSCRIPTIONAL REGULATOR BETI"/>
    <property type="match status" value="1"/>
</dbReference>
<dbReference type="GO" id="GO:0000976">
    <property type="term" value="F:transcription cis-regulatory region binding"/>
    <property type="evidence" value="ECO:0007669"/>
    <property type="project" value="TreeGrafter"/>
</dbReference>
<dbReference type="OrthoDB" id="3210235at2"/>
<dbReference type="PRINTS" id="PR00455">
    <property type="entry name" value="HTHTETR"/>
</dbReference>
<dbReference type="Proteomes" id="UP000317209">
    <property type="component" value="Unassembled WGS sequence"/>
</dbReference>
<proteinExistence type="predicted"/>